<comment type="caution">
    <text evidence="1">The sequence shown here is derived from an EMBL/GenBank/DDBJ whole genome shotgun (WGS) entry which is preliminary data.</text>
</comment>
<evidence type="ECO:0000313" key="2">
    <source>
        <dbReference type="Proteomes" id="UP000092993"/>
    </source>
</evidence>
<sequence>MAGVPAIQPISLFPDTPSPPESVHVIRRPIATHFDAKNLSIVFKGRSHRPLNTCCHREHHDAPPTIAQVYAEDR</sequence>
<accession>A0A1C7MG00</accession>
<gene>
    <name evidence="1" type="ORF">A0H81_04674</name>
</gene>
<proteinExistence type="predicted"/>
<organism evidence="1 2">
    <name type="scientific">Grifola frondosa</name>
    <name type="common">Maitake</name>
    <name type="synonym">Polyporus frondosus</name>
    <dbReference type="NCBI Taxonomy" id="5627"/>
    <lineage>
        <taxon>Eukaryota</taxon>
        <taxon>Fungi</taxon>
        <taxon>Dikarya</taxon>
        <taxon>Basidiomycota</taxon>
        <taxon>Agaricomycotina</taxon>
        <taxon>Agaricomycetes</taxon>
        <taxon>Polyporales</taxon>
        <taxon>Grifolaceae</taxon>
        <taxon>Grifola</taxon>
    </lineage>
</organism>
<dbReference type="AlphaFoldDB" id="A0A1C7MG00"/>
<dbReference type="EMBL" id="LUGG01000004">
    <property type="protein sequence ID" value="OBZ75752.1"/>
    <property type="molecule type" value="Genomic_DNA"/>
</dbReference>
<name>A0A1C7MG00_GRIFR</name>
<protein>
    <submittedName>
        <fullName evidence="1">Uncharacterized protein</fullName>
    </submittedName>
</protein>
<keyword evidence="2" id="KW-1185">Reference proteome</keyword>
<dbReference type="Proteomes" id="UP000092993">
    <property type="component" value="Unassembled WGS sequence"/>
</dbReference>
<reference evidence="1 2" key="1">
    <citation type="submission" date="2016-03" db="EMBL/GenBank/DDBJ databases">
        <title>Whole genome sequencing of Grifola frondosa 9006-11.</title>
        <authorList>
            <person name="Min B."/>
            <person name="Park H."/>
            <person name="Kim J.-G."/>
            <person name="Cho H."/>
            <person name="Oh Y.-L."/>
            <person name="Kong W.-S."/>
            <person name="Choi I.-G."/>
        </authorList>
    </citation>
    <scope>NUCLEOTIDE SEQUENCE [LARGE SCALE GENOMIC DNA]</scope>
    <source>
        <strain evidence="1 2">9006-11</strain>
    </source>
</reference>
<evidence type="ECO:0000313" key="1">
    <source>
        <dbReference type="EMBL" id="OBZ75752.1"/>
    </source>
</evidence>